<accession>Q5B2P1</accession>
<reference evidence="2" key="1">
    <citation type="journal article" date="2005" name="Nature">
        <title>Sequencing of Aspergillus nidulans and comparative analysis with A. fumigatus and A. oryzae.</title>
        <authorList>
            <person name="Galagan J.E."/>
            <person name="Calvo S.E."/>
            <person name="Cuomo C."/>
            <person name="Ma L.J."/>
            <person name="Wortman J.R."/>
            <person name="Batzoglou S."/>
            <person name="Lee S.I."/>
            <person name="Basturkmen M."/>
            <person name="Spevak C.C."/>
            <person name="Clutterbuck J."/>
            <person name="Kapitonov V."/>
            <person name="Jurka J."/>
            <person name="Scazzocchio C."/>
            <person name="Farman M."/>
            <person name="Butler J."/>
            <person name="Purcell S."/>
            <person name="Harris S."/>
            <person name="Braus G.H."/>
            <person name="Draht O."/>
            <person name="Busch S."/>
            <person name="D'Enfert C."/>
            <person name="Bouchier C."/>
            <person name="Goldman G.H."/>
            <person name="Bell-Pedersen D."/>
            <person name="Griffiths-Jones S."/>
            <person name="Doonan J.H."/>
            <person name="Yu J."/>
            <person name="Vienken K."/>
            <person name="Pain A."/>
            <person name="Freitag M."/>
            <person name="Selker E.U."/>
            <person name="Archer D.B."/>
            <person name="Penalva M.A."/>
            <person name="Oakley B.R."/>
            <person name="Momany M."/>
            <person name="Tanaka T."/>
            <person name="Kumagai T."/>
            <person name="Asai K."/>
            <person name="Machida M."/>
            <person name="Nierman W.C."/>
            <person name="Denning D.W."/>
            <person name="Caddick M."/>
            <person name="Hynes M."/>
            <person name="Paoletti M."/>
            <person name="Fischer R."/>
            <person name="Miller B."/>
            <person name="Dyer P."/>
            <person name="Sachs M.S."/>
            <person name="Osmani S.A."/>
            <person name="Birren B.W."/>
        </authorList>
    </citation>
    <scope>NUCLEOTIDE SEQUENCE [LARGE SCALE GENOMIC DNA]</scope>
    <source>
        <strain evidence="2">FGSC A4 / ATCC 38163 / CBS 112.46 / NRRL 194 / M139</strain>
    </source>
</reference>
<evidence type="ECO:0000313" key="2">
    <source>
        <dbReference type="Proteomes" id="UP000000560"/>
    </source>
</evidence>
<dbReference type="AlphaFoldDB" id="Q5B2P1"/>
<dbReference type="VEuPathDB" id="FungiDB:AN5189"/>
<reference evidence="2" key="2">
    <citation type="journal article" date="2009" name="Fungal Genet. Biol.">
        <title>The 2008 update of the Aspergillus nidulans genome annotation: a community effort.</title>
        <authorList>
            <person name="Wortman J.R."/>
            <person name="Gilsenan J.M."/>
            <person name="Joardar V."/>
            <person name="Deegan J."/>
            <person name="Clutterbuck J."/>
            <person name="Andersen M.R."/>
            <person name="Archer D."/>
            <person name="Bencina M."/>
            <person name="Braus G."/>
            <person name="Coutinho P."/>
            <person name="von Dohren H."/>
            <person name="Doonan J."/>
            <person name="Driessen A.J."/>
            <person name="Durek P."/>
            <person name="Espeso E."/>
            <person name="Fekete E."/>
            <person name="Flipphi M."/>
            <person name="Estrada C.G."/>
            <person name="Geysens S."/>
            <person name="Goldman G."/>
            <person name="de Groot P.W."/>
            <person name="Hansen K."/>
            <person name="Harris S.D."/>
            <person name="Heinekamp T."/>
            <person name="Helmstaedt K."/>
            <person name="Henrissat B."/>
            <person name="Hofmann G."/>
            <person name="Homan T."/>
            <person name="Horio T."/>
            <person name="Horiuchi H."/>
            <person name="James S."/>
            <person name="Jones M."/>
            <person name="Karaffa L."/>
            <person name="Karanyi Z."/>
            <person name="Kato M."/>
            <person name="Keller N."/>
            <person name="Kelly D.E."/>
            <person name="Kiel J.A."/>
            <person name="Kim J.M."/>
            <person name="van der Klei I.J."/>
            <person name="Klis F.M."/>
            <person name="Kovalchuk A."/>
            <person name="Krasevec N."/>
            <person name="Kubicek C.P."/>
            <person name="Liu B."/>
            <person name="Maccabe A."/>
            <person name="Meyer V."/>
            <person name="Mirabito P."/>
            <person name="Miskei M."/>
            <person name="Mos M."/>
            <person name="Mullins J."/>
            <person name="Nelson D.R."/>
            <person name="Nielsen J."/>
            <person name="Oakley B.R."/>
            <person name="Osmani S.A."/>
            <person name="Pakula T."/>
            <person name="Paszewski A."/>
            <person name="Paulsen I."/>
            <person name="Pilsyk S."/>
            <person name="Pocsi I."/>
            <person name="Punt P.J."/>
            <person name="Ram A.F."/>
            <person name="Ren Q."/>
            <person name="Robellet X."/>
            <person name="Robson G."/>
            <person name="Seiboth B."/>
            <person name="van Solingen P."/>
            <person name="Specht T."/>
            <person name="Sun J."/>
            <person name="Taheri-Talesh N."/>
            <person name="Takeshita N."/>
            <person name="Ussery D."/>
            <person name="vanKuyk P.A."/>
            <person name="Visser H."/>
            <person name="van de Vondervoort P.J."/>
            <person name="de Vries R.P."/>
            <person name="Walton J."/>
            <person name="Xiang X."/>
            <person name="Xiong Y."/>
            <person name="Zeng A.P."/>
            <person name="Brandt B.W."/>
            <person name="Cornell M.J."/>
            <person name="van den Hondel C.A."/>
            <person name="Visser J."/>
            <person name="Oliver S.G."/>
            <person name="Turner G."/>
        </authorList>
    </citation>
    <scope>GENOME REANNOTATION</scope>
    <source>
        <strain evidence="2">FGSC A4 / ATCC 38163 / CBS 112.46 / NRRL 194 / M139</strain>
    </source>
</reference>
<sequence length="353" mass="39656">MSFLPPSKRIKLDKPYLNGEDYIKQKPYTERKEVPLLDSIDPALLIKSPSTGVGGLAPPYTDSSRAIEAWDLHLDSSDIGDTGDTTDNYSDTGSDDGSIDLAALNIDNSRNTASPSSSTCSSISTIFNPLSPGNLKVNFYDEETIPERLWLAIFIQNTEGVEELIEEGATAMTNTGFGGYAIDMAVRLEDADIMMKVLLDIGMRDYLAADETAKIIVFGHTCKHGTPEMLETLSDWGPWFSWKAYWYWCLRLSDQTKKGANGNKVWELKEAYMEREKNKKPLMYRNDVLDTWDEAQELPPIPQVMRLHCNANPDHNIGDLYHIELLDPVKCINPASHAPVESNRRRTGPWDIF</sequence>
<dbReference type="KEGG" id="ani:ANIA_05189"/>
<evidence type="ECO:0000313" key="1">
    <source>
        <dbReference type="EMBL" id="CBF81046.1"/>
    </source>
</evidence>
<dbReference type="InParanoid" id="Q5B2P1"/>
<dbReference type="Proteomes" id="UP000000560">
    <property type="component" value="Chromosome V"/>
</dbReference>
<dbReference type="EMBL" id="BN001305">
    <property type="protein sequence ID" value="CBF81046.1"/>
    <property type="molecule type" value="Genomic_DNA"/>
</dbReference>
<gene>
    <name evidence="1" type="ORF">ANIA_05189</name>
</gene>
<keyword evidence="2" id="KW-1185">Reference proteome</keyword>
<organism evidence="1 2">
    <name type="scientific">Emericella nidulans (strain FGSC A4 / ATCC 38163 / CBS 112.46 / NRRL 194 / M139)</name>
    <name type="common">Aspergillus nidulans</name>
    <dbReference type="NCBI Taxonomy" id="227321"/>
    <lineage>
        <taxon>Eukaryota</taxon>
        <taxon>Fungi</taxon>
        <taxon>Dikarya</taxon>
        <taxon>Ascomycota</taxon>
        <taxon>Pezizomycotina</taxon>
        <taxon>Eurotiomycetes</taxon>
        <taxon>Eurotiomycetidae</taxon>
        <taxon>Eurotiales</taxon>
        <taxon>Aspergillaceae</taxon>
        <taxon>Aspergillus</taxon>
        <taxon>Aspergillus subgen. Nidulantes</taxon>
    </lineage>
</organism>
<accession>C8VF63</accession>
<dbReference type="RefSeq" id="XP_662793.1">
    <property type="nucleotide sequence ID" value="XM_657701.1"/>
</dbReference>
<name>Q5B2P1_EMENI</name>
<dbReference type="OrthoDB" id="4488244at2759"/>
<proteinExistence type="predicted"/>
<protein>
    <submittedName>
        <fullName evidence="1">Uncharacterized protein</fullName>
    </submittedName>
</protein>
<dbReference type="HOGENOM" id="CLU_785329_0_0_1"/>
<dbReference type="GeneID" id="2871481"/>